<evidence type="ECO:0000256" key="3">
    <source>
        <dbReference type="ARBA" id="ARBA00022692"/>
    </source>
</evidence>
<keyword evidence="4 6" id="KW-1133">Transmembrane helix</keyword>
<sequence>MELDLANAKEALSGEKSTQTKLFLVDNFIWVLLVATVLAFGIINGPQFFNYSNLQFIVFSSVMLSFLVMAEGICLLSGNFDLSVGQAAGFAGMLNALLLTSWAPWMPWWLGVITILFIGALIGAFNGFFIAFLDLNPFLVTLGTFFILQYATLELSLNPISEGFPATYLAIGGDTIAGIPIAIFVLVIAAVLIHILMRQTQFGSNVYSVGGDSEASNRVGISVTNTVFWVFVISGVLSAFSGLLFTGFLGSATPGMADGAVFMAFAGAVIGGASLTGGRGSIVNMIGGALLIGVFDAGLIQTGLGGNQVNIFFGVLVIAAIIINRYRQNIRDDLLTPS</sequence>
<feature type="transmembrane region" description="Helical" evidence="6">
    <location>
        <begin position="55"/>
        <end position="76"/>
    </location>
</feature>
<feature type="transmembrane region" description="Helical" evidence="6">
    <location>
        <begin position="22"/>
        <end position="43"/>
    </location>
</feature>
<dbReference type="GO" id="GO:0005886">
    <property type="term" value="C:plasma membrane"/>
    <property type="evidence" value="ECO:0007669"/>
    <property type="project" value="UniProtKB-SubCell"/>
</dbReference>
<dbReference type="Pfam" id="PF02653">
    <property type="entry name" value="BPD_transp_2"/>
    <property type="match status" value="1"/>
</dbReference>
<proteinExistence type="predicted"/>
<feature type="transmembrane region" description="Helical" evidence="6">
    <location>
        <begin position="177"/>
        <end position="197"/>
    </location>
</feature>
<evidence type="ECO:0000256" key="5">
    <source>
        <dbReference type="ARBA" id="ARBA00023136"/>
    </source>
</evidence>
<dbReference type="PANTHER" id="PTHR32196">
    <property type="entry name" value="ABC TRANSPORTER PERMEASE PROTEIN YPHD-RELATED-RELATED"/>
    <property type="match status" value="1"/>
</dbReference>
<dbReference type="EMBL" id="JBHSXQ010000007">
    <property type="protein sequence ID" value="MFC6907098.1"/>
    <property type="molecule type" value="Genomic_DNA"/>
</dbReference>
<feature type="transmembrane region" description="Helical" evidence="6">
    <location>
        <begin position="108"/>
        <end position="131"/>
    </location>
</feature>
<protein>
    <submittedName>
        <fullName evidence="7">ABC transporter permease</fullName>
    </submittedName>
</protein>
<feature type="transmembrane region" description="Helical" evidence="6">
    <location>
        <begin position="83"/>
        <end position="102"/>
    </location>
</feature>
<gene>
    <name evidence="7" type="ORF">ACFQGH_18090</name>
</gene>
<keyword evidence="5 6" id="KW-0472">Membrane</keyword>
<evidence type="ECO:0000256" key="6">
    <source>
        <dbReference type="SAM" id="Phobius"/>
    </source>
</evidence>
<dbReference type="RefSeq" id="WP_340605686.1">
    <property type="nucleotide sequence ID" value="NZ_JBBMXV010000007.1"/>
</dbReference>
<dbReference type="Proteomes" id="UP001596312">
    <property type="component" value="Unassembled WGS sequence"/>
</dbReference>
<dbReference type="CDD" id="cd06579">
    <property type="entry name" value="TM_PBP1_transp_AraH_like"/>
    <property type="match status" value="1"/>
</dbReference>
<accession>A0ABD5VA19</accession>
<evidence type="ECO:0000256" key="2">
    <source>
        <dbReference type="ARBA" id="ARBA00022475"/>
    </source>
</evidence>
<dbReference type="InterPro" id="IPR001851">
    <property type="entry name" value="ABC_transp_permease"/>
</dbReference>
<reference evidence="7 8" key="1">
    <citation type="journal article" date="2019" name="Int. J. Syst. Evol. Microbiol.">
        <title>The Global Catalogue of Microorganisms (GCM) 10K type strain sequencing project: providing services to taxonomists for standard genome sequencing and annotation.</title>
        <authorList>
            <consortium name="The Broad Institute Genomics Platform"/>
            <consortium name="The Broad Institute Genome Sequencing Center for Infectious Disease"/>
            <person name="Wu L."/>
            <person name="Ma J."/>
        </authorList>
    </citation>
    <scope>NUCLEOTIDE SEQUENCE [LARGE SCALE GENOMIC DNA]</scope>
    <source>
        <strain evidence="7 8">CGMCC 1.3240</strain>
    </source>
</reference>
<keyword evidence="3 6" id="KW-0812">Transmembrane</keyword>
<evidence type="ECO:0000256" key="4">
    <source>
        <dbReference type="ARBA" id="ARBA00022989"/>
    </source>
</evidence>
<keyword evidence="8" id="KW-1185">Reference proteome</keyword>
<evidence type="ECO:0000256" key="1">
    <source>
        <dbReference type="ARBA" id="ARBA00004651"/>
    </source>
</evidence>
<comment type="subcellular location">
    <subcellularLocation>
        <location evidence="1">Cell membrane</location>
        <topology evidence="1">Multi-pass membrane protein</topology>
    </subcellularLocation>
</comment>
<evidence type="ECO:0000313" key="8">
    <source>
        <dbReference type="Proteomes" id="UP001596312"/>
    </source>
</evidence>
<feature type="transmembrane region" description="Helical" evidence="6">
    <location>
        <begin position="309"/>
        <end position="326"/>
    </location>
</feature>
<feature type="transmembrane region" description="Helical" evidence="6">
    <location>
        <begin position="255"/>
        <end position="275"/>
    </location>
</feature>
<feature type="transmembrane region" description="Helical" evidence="6">
    <location>
        <begin position="282"/>
        <end position="303"/>
    </location>
</feature>
<comment type="caution">
    <text evidence="7">The sequence shown here is derived from an EMBL/GenBank/DDBJ whole genome shotgun (WGS) entry which is preliminary data.</text>
</comment>
<organism evidence="7 8">
    <name type="scientific">Halalkalicoccus tibetensis</name>
    <dbReference type="NCBI Taxonomy" id="175632"/>
    <lineage>
        <taxon>Archaea</taxon>
        <taxon>Methanobacteriati</taxon>
        <taxon>Methanobacteriota</taxon>
        <taxon>Stenosarchaea group</taxon>
        <taxon>Halobacteria</taxon>
        <taxon>Halobacteriales</taxon>
        <taxon>Halococcaceae</taxon>
        <taxon>Halalkalicoccus</taxon>
    </lineage>
</organism>
<name>A0ABD5VA19_9EURY</name>
<keyword evidence="2" id="KW-1003">Cell membrane</keyword>
<feature type="transmembrane region" description="Helical" evidence="6">
    <location>
        <begin position="138"/>
        <end position="157"/>
    </location>
</feature>
<evidence type="ECO:0000313" key="7">
    <source>
        <dbReference type="EMBL" id="MFC6907098.1"/>
    </source>
</evidence>
<dbReference type="AlphaFoldDB" id="A0ABD5VA19"/>
<feature type="transmembrane region" description="Helical" evidence="6">
    <location>
        <begin position="227"/>
        <end position="249"/>
    </location>
</feature>